<feature type="transmembrane region" description="Helical" evidence="1">
    <location>
        <begin position="288"/>
        <end position="309"/>
    </location>
</feature>
<feature type="transmembrane region" description="Helical" evidence="1">
    <location>
        <begin position="343"/>
        <end position="366"/>
    </location>
</feature>
<feature type="transmembrane region" description="Helical" evidence="1">
    <location>
        <begin position="401"/>
        <end position="417"/>
    </location>
</feature>
<organism evidence="2 3">
    <name type="scientific">Angustibacter luteus</name>
    <dbReference type="NCBI Taxonomy" id="658456"/>
    <lineage>
        <taxon>Bacteria</taxon>
        <taxon>Bacillati</taxon>
        <taxon>Actinomycetota</taxon>
        <taxon>Actinomycetes</taxon>
        <taxon>Kineosporiales</taxon>
        <taxon>Kineosporiaceae</taxon>
    </lineage>
</organism>
<evidence type="ECO:0000313" key="3">
    <source>
        <dbReference type="Proteomes" id="UP001596189"/>
    </source>
</evidence>
<dbReference type="Proteomes" id="UP001596189">
    <property type="component" value="Unassembled WGS sequence"/>
</dbReference>
<evidence type="ECO:0000313" key="2">
    <source>
        <dbReference type="EMBL" id="MFC6006659.1"/>
    </source>
</evidence>
<comment type="caution">
    <text evidence="2">The sequence shown here is derived from an EMBL/GenBank/DDBJ whole genome shotgun (WGS) entry which is preliminary data.</text>
</comment>
<dbReference type="RefSeq" id="WP_345718137.1">
    <property type="nucleotide sequence ID" value="NZ_BAABFP010000008.1"/>
</dbReference>
<feature type="transmembrane region" description="Helical" evidence="1">
    <location>
        <begin position="423"/>
        <end position="444"/>
    </location>
</feature>
<proteinExistence type="predicted"/>
<gene>
    <name evidence="2" type="ORF">ACFQDO_05895</name>
</gene>
<keyword evidence="3" id="KW-1185">Reference proteome</keyword>
<evidence type="ECO:0008006" key="4">
    <source>
        <dbReference type="Google" id="ProtNLM"/>
    </source>
</evidence>
<evidence type="ECO:0000256" key="1">
    <source>
        <dbReference type="SAM" id="Phobius"/>
    </source>
</evidence>
<name>A0ABW1JBJ2_9ACTN</name>
<sequence>MSDDGKPAAGPKDAEVARLQQQVQDLQRQLDERPAGLDQTTPIAVPPRPGRLSGWWRPPVVVVLLIIATVCAPAAVVARWTSHELGDTDTYVQTVAPLASEPSVQAAITDQVTNAIFTRLDVKAITSQAVQALEAQGLPPNIATALTALSGPLSNGVESFVHDQVAKIVATQQFQDAWTAANREAHAQLVAVLTGDQSGAVTVQDDNVSVNLAGVIDAVKASLSAQGFSIVDKLPTVNASFVVLEGADISRAQRVFSLLDTLATALPVLGILCLIAAVAISRHHRRTLMVGALCIAVSMLVLGAGLNLARPYYLDALPSAIPQDAGGDIFDTITSTIRTNLRAVLVLFLIIAAAAWATGSSAPAVATRSGPSRGAAALREGGARHGIDAGPVGRFVGRFRTPLRLAVVGLCALVYVVKDHPSAGFTIVLTIVLVVLIGIIELLAAPVADDDVSSGSLPPSAPPSTA</sequence>
<accession>A0ABW1JBJ2</accession>
<keyword evidence="1" id="KW-0472">Membrane</keyword>
<keyword evidence="1" id="KW-1133">Transmembrane helix</keyword>
<dbReference type="EMBL" id="JBHSRD010000003">
    <property type="protein sequence ID" value="MFC6006659.1"/>
    <property type="molecule type" value="Genomic_DNA"/>
</dbReference>
<keyword evidence="1" id="KW-0812">Transmembrane</keyword>
<protein>
    <recommendedName>
        <fullName evidence="4">Integral membrane protein</fullName>
    </recommendedName>
</protein>
<reference evidence="3" key="1">
    <citation type="journal article" date="2019" name="Int. J. Syst. Evol. Microbiol.">
        <title>The Global Catalogue of Microorganisms (GCM) 10K type strain sequencing project: providing services to taxonomists for standard genome sequencing and annotation.</title>
        <authorList>
            <consortium name="The Broad Institute Genomics Platform"/>
            <consortium name="The Broad Institute Genome Sequencing Center for Infectious Disease"/>
            <person name="Wu L."/>
            <person name="Ma J."/>
        </authorList>
    </citation>
    <scope>NUCLEOTIDE SEQUENCE [LARGE SCALE GENOMIC DNA]</scope>
    <source>
        <strain evidence="3">KACC 14249</strain>
    </source>
</reference>
<feature type="transmembrane region" description="Helical" evidence="1">
    <location>
        <begin position="60"/>
        <end position="80"/>
    </location>
</feature>
<feature type="transmembrane region" description="Helical" evidence="1">
    <location>
        <begin position="262"/>
        <end position="281"/>
    </location>
</feature>